<evidence type="ECO:0000259" key="1">
    <source>
        <dbReference type="Pfam" id="PF01370"/>
    </source>
</evidence>
<sequence>MNMKIAVFGGTGFLGSYLVTELLERGYNAFALDINDSEHIPLDKFIKTDILDVHHLSQLFADHKFDVVYNLAGFASLEKAVENPVAAFQLNVMGNLNLIDLCVKHEVKHFVYASSAYAMSSKGSFYGLSKLSSEKIVEEYKEKYNLDYTILRYGSLYSERDFENNYIFNLVKNAIKTGEINHAGDGEEVREYIHAFDAAKLSADVIENEEHKNKHLVLTGVERIKRGELFKMINEILGDTLKINLSADGYKNHYKYTPYSFTAKTSQKLTPNPYVEMGQGLLACIQEANEILKGDE</sequence>
<feature type="domain" description="NAD-dependent epimerase/dehydratase" evidence="1">
    <location>
        <begin position="5"/>
        <end position="213"/>
    </location>
</feature>
<comment type="caution">
    <text evidence="2">The sequence shown here is derived from an EMBL/GenBank/DDBJ whole genome shotgun (WGS) entry which is preliminary data.</text>
</comment>
<accession>A0A5C6RVV6</accession>
<dbReference type="Gene3D" id="3.40.50.720">
    <property type="entry name" value="NAD(P)-binding Rossmann-like Domain"/>
    <property type="match status" value="1"/>
</dbReference>
<dbReference type="InterPro" id="IPR050177">
    <property type="entry name" value="Lipid_A_modif_metabolic_enz"/>
</dbReference>
<protein>
    <submittedName>
        <fullName evidence="2">NAD(P)-dependent oxidoreductase</fullName>
    </submittedName>
</protein>
<evidence type="ECO:0000313" key="3">
    <source>
        <dbReference type="Proteomes" id="UP000321721"/>
    </source>
</evidence>
<name>A0A5C6RVV6_9FLAO</name>
<dbReference type="SUPFAM" id="SSF51735">
    <property type="entry name" value="NAD(P)-binding Rossmann-fold domains"/>
    <property type="match status" value="1"/>
</dbReference>
<dbReference type="Proteomes" id="UP000321721">
    <property type="component" value="Unassembled WGS sequence"/>
</dbReference>
<dbReference type="InterPro" id="IPR001509">
    <property type="entry name" value="Epimerase_deHydtase"/>
</dbReference>
<keyword evidence="3" id="KW-1185">Reference proteome</keyword>
<dbReference type="InterPro" id="IPR036291">
    <property type="entry name" value="NAD(P)-bd_dom_sf"/>
</dbReference>
<proteinExistence type="predicted"/>
<reference evidence="2 3" key="1">
    <citation type="submission" date="2019-08" db="EMBL/GenBank/DDBJ databases">
        <title>Genome of Vicingus serpentipes NCIMB 15042.</title>
        <authorList>
            <person name="Bowman J.P."/>
        </authorList>
    </citation>
    <scope>NUCLEOTIDE SEQUENCE [LARGE SCALE GENOMIC DNA]</scope>
    <source>
        <strain evidence="2 3">NCIMB 15042</strain>
    </source>
</reference>
<gene>
    <name evidence="2" type="ORF">FRY74_08705</name>
</gene>
<dbReference type="OrthoDB" id="9776016at2"/>
<dbReference type="EMBL" id="VOOS01000003">
    <property type="protein sequence ID" value="TXB65492.1"/>
    <property type="molecule type" value="Genomic_DNA"/>
</dbReference>
<dbReference type="CDD" id="cd08946">
    <property type="entry name" value="SDR_e"/>
    <property type="match status" value="1"/>
</dbReference>
<dbReference type="PANTHER" id="PTHR43245:SF13">
    <property type="entry name" value="UDP-D-APIOSE_UDP-D-XYLOSE SYNTHASE 2"/>
    <property type="match status" value="1"/>
</dbReference>
<dbReference type="AlphaFoldDB" id="A0A5C6RVV6"/>
<dbReference type="PANTHER" id="PTHR43245">
    <property type="entry name" value="BIFUNCTIONAL POLYMYXIN RESISTANCE PROTEIN ARNA"/>
    <property type="match status" value="1"/>
</dbReference>
<dbReference type="Pfam" id="PF01370">
    <property type="entry name" value="Epimerase"/>
    <property type="match status" value="1"/>
</dbReference>
<evidence type="ECO:0000313" key="2">
    <source>
        <dbReference type="EMBL" id="TXB65492.1"/>
    </source>
</evidence>
<organism evidence="2 3">
    <name type="scientific">Vicingus serpentipes</name>
    <dbReference type="NCBI Taxonomy" id="1926625"/>
    <lineage>
        <taxon>Bacteria</taxon>
        <taxon>Pseudomonadati</taxon>
        <taxon>Bacteroidota</taxon>
        <taxon>Flavobacteriia</taxon>
        <taxon>Flavobacteriales</taxon>
        <taxon>Vicingaceae</taxon>
        <taxon>Vicingus</taxon>
    </lineage>
</organism>